<keyword evidence="6" id="KW-1185">Reference proteome</keyword>
<dbReference type="InterPro" id="IPR002110">
    <property type="entry name" value="Ankyrin_rpt"/>
</dbReference>
<dbReference type="Pfam" id="PF24883">
    <property type="entry name" value="NPHP3_N"/>
    <property type="match status" value="1"/>
</dbReference>
<feature type="domain" description="Nephrocystin 3-like N-terminal" evidence="4">
    <location>
        <begin position="370"/>
        <end position="537"/>
    </location>
</feature>
<organism evidence="5 6">
    <name type="scientific">Neurospora intermedia</name>
    <dbReference type="NCBI Taxonomy" id="5142"/>
    <lineage>
        <taxon>Eukaryota</taxon>
        <taxon>Fungi</taxon>
        <taxon>Dikarya</taxon>
        <taxon>Ascomycota</taxon>
        <taxon>Pezizomycotina</taxon>
        <taxon>Sordariomycetes</taxon>
        <taxon>Sordariomycetidae</taxon>
        <taxon>Sordariales</taxon>
        <taxon>Sordariaceae</taxon>
        <taxon>Neurospora</taxon>
    </lineage>
</organism>
<evidence type="ECO:0000313" key="5">
    <source>
        <dbReference type="EMBL" id="KAL0473273.1"/>
    </source>
</evidence>
<dbReference type="Gene3D" id="3.40.50.1820">
    <property type="entry name" value="alpha/beta hydrolase"/>
    <property type="match status" value="1"/>
</dbReference>
<dbReference type="PROSITE" id="PS50088">
    <property type="entry name" value="ANK_REPEAT"/>
    <property type="match status" value="3"/>
</dbReference>
<dbReference type="InterPro" id="IPR056884">
    <property type="entry name" value="NPHP3-like_N"/>
</dbReference>
<dbReference type="SMART" id="SM00248">
    <property type="entry name" value="ANK"/>
    <property type="match status" value="9"/>
</dbReference>
<dbReference type="Pfam" id="PF00023">
    <property type="entry name" value="Ank"/>
    <property type="match status" value="1"/>
</dbReference>
<feature type="compositionally biased region" description="Basic and acidic residues" evidence="3">
    <location>
        <begin position="1"/>
        <end position="17"/>
    </location>
</feature>
<dbReference type="InterPro" id="IPR036770">
    <property type="entry name" value="Ankyrin_rpt-contain_sf"/>
</dbReference>
<proteinExistence type="predicted"/>
<evidence type="ECO:0000259" key="4">
    <source>
        <dbReference type="Pfam" id="PF24883"/>
    </source>
</evidence>
<dbReference type="PROSITE" id="PS50297">
    <property type="entry name" value="ANK_REP_REGION"/>
    <property type="match status" value="3"/>
</dbReference>
<dbReference type="InterPro" id="IPR029058">
    <property type="entry name" value="AB_hydrolase_fold"/>
</dbReference>
<keyword evidence="1" id="KW-0677">Repeat</keyword>
<feature type="repeat" description="ANK" evidence="2">
    <location>
        <begin position="1199"/>
        <end position="1232"/>
    </location>
</feature>
<dbReference type="PANTHER" id="PTHR10039:SF5">
    <property type="entry name" value="NACHT DOMAIN-CONTAINING PROTEIN"/>
    <property type="match status" value="1"/>
</dbReference>
<dbReference type="Proteomes" id="UP001451303">
    <property type="component" value="Unassembled WGS sequence"/>
</dbReference>
<protein>
    <recommendedName>
        <fullName evidence="4">Nephrocystin 3-like N-terminal domain-containing protein</fullName>
    </recommendedName>
</protein>
<name>A0ABR3DKS1_NEUIN</name>
<evidence type="ECO:0000313" key="6">
    <source>
        <dbReference type="Proteomes" id="UP001451303"/>
    </source>
</evidence>
<feature type="repeat" description="ANK" evidence="2">
    <location>
        <begin position="1033"/>
        <end position="1057"/>
    </location>
</feature>
<keyword evidence="2" id="KW-0040">ANK repeat</keyword>
<gene>
    <name evidence="5" type="ORF">QR685DRAFT_569363</name>
</gene>
<dbReference type="SUPFAM" id="SSF53474">
    <property type="entry name" value="alpha/beta-Hydrolases"/>
    <property type="match status" value="1"/>
</dbReference>
<sequence length="1325" mass="148362">MDEKQRTAGRPQTHEDPVSATGFTVLFEPLEPSIDVVFVHGFTGHPEQTWTHKKGDVAAAPCDSGEPPSKKQRLAPFSRSSRTSGDKYAPVYWPRDLLPDALPNARILTYGYDTHLRHHFQGPGPKSTVYDMAWNFLLQLGAERDAHSSRPLLFVAHSLGGILVKEALRRSERCQRIYLFFGTPHGGADPRGALHKLLERAIRGLGVSVNNNVVDTLLGKSDRLEELRNEFNPLARQRNWSIYSFQEELGVPLLFNRKVVEDTASSLLIDCETTQRISRNHMDMCRFTGNNDSEYKKVVHAIRNLAAHSLAILPKSPEIAALDKPKSTSPTLPAEIGLTEDEIAFAFIEKLKFPQIDSRKMGIRRAHSKTCQWLLDSRQYQDWLDDEKLHDHYGLLWMKGKPGTGKSTIMKFIDHKFRESQFGQHTVTISFFFNARGTELEKSTPGMYRALLLKSIFKQAGLERWNLLDENIWTLELLEVLFEKAVASLGDLSAVCFIDALDECDESQVRKMVRSLEHIVKTANLSGIKFRVFFSSRYYPQITTEVGLELLLDRQKGHDEDIEAYVESELRIGSCAIAAKIRDELKEKSQGIFMWVVLVTEMLSTEFDRGRHPRQLQQKLREIPNDLHQLYRSILMRDIRDQDELLLCLQWLLFAREPIAPQQFSLLMQVSGDADLSGGLEETSMAMIEKYIRNVSKGVAEVAKGYTVQFIHESVRDFLLKEDGLRDLWPDRTENPEGEGHDRLKQCCYHVLMFDLSSSPLCEEAMTSTAERIRRTAAVSLRDQARMRFSLLGYAVRNILQHSEEAESRNVDQRQFIQNFPLRRWTFYYYQFDKIRASRYTSQTGLLYVLAELGLSSLITKHTDPQACLTLEPGNFLTPLFAALASGPRSESTVKVLLEALSNQKGPNFPSTSWYEQWQSQGRIRFRVAETDKFPPALSIAAVPLETNSDILFEYPAHFSKGKDWIENSRHALIRAIMMGRADIVRLLLEGGCSPNYWRSRGGIRVAAAKGCDKTASLLPNSGADTKAKNYDEELSPLVLAARSGHTSVVSLLLERGCVKEPQALHLAAEEGHSDVSYDANAVDLFGRTPLMLAARAGRTSTVSLLLGQGMGSDGQEAANRAVSINAACCGGRTALSYSVEAGFPETVSLLLENEHVDLNFADIKGRAALSYAAEKDCVDVVKLLIGSKGVELNLPDKAGRTPLSYAAQYGCLEVVRLLLGSRGVEIDLQDPLRRTPLSYTVSGRNSNVVEEMVQLFIRTGKVNVDASDYEGRTPLSYAAEADGNGTIVKILIDTAKIDLDKKDKEGQTALSHAAGSNRAKAVEL</sequence>
<dbReference type="SUPFAM" id="SSF48403">
    <property type="entry name" value="Ankyrin repeat"/>
    <property type="match status" value="1"/>
</dbReference>
<evidence type="ECO:0000256" key="2">
    <source>
        <dbReference type="PROSITE-ProRule" id="PRU00023"/>
    </source>
</evidence>
<feature type="region of interest" description="Disordered" evidence="3">
    <location>
        <begin position="54"/>
        <end position="84"/>
    </location>
</feature>
<dbReference type="SUPFAM" id="SSF52540">
    <property type="entry name" value="P-loop containing nucleoside triphosphate hydrolases"/>
    <property type="match status" value="1"/>
</dbReference>
<dbReference type="Gene3D" id="1.25.40.20">
    <property type="entry name" value="Ankyrin repeat-containing domain"/>
    <property type="match status" value="3"/>
</dbReference>
<dbReference type="PANTHER" id="PTHR10039">
    <property type="entry name" value="AMELOGENIN"/>
    <property type="match status" value="1"/>
</dbReference>
<dbReference type="Pfam" id="PF12796">
    <property type="entry name" value="Ank_2"/>
    <property type="match status" value="3"/>
</dbReference>
<feature type="region of interest" description="Disordered" evidence="3">
    <location>
        <begin position="1"/>
        <end position="20"/>
    </location>
</feature>
<evidence type="ECO:0000256" key="1">
    <source>
        <dbReference type="ARBA" id="ARBA00022737"/>
    </source>
</evidence>
<reference evidence="5 6" key="1">
    <citation type="submission" date="2023-09" db="EMBL/GenBank/DDBJ databases">
        <title>Multi-omics analysis of a traditional fermented food reveals byproduct-associated fungal strains for waste-to-food upcycling.</title>
        <authorList>
            <consortium name="Lawrence Berkeley National Laboratory"/>
            <person name="Rekdal V.M."/>
            <person name="Villalobos-Escobedo J.M."/>
            <person name="Rodriguez-Valeron N."/>
            <person name="Garcia M.O."/>
            <person name="Vasquez D.P."/>
            <person name="Damayanti I."/>
            <person name="Sorensen P.M."/>
            <person name="Baidoo E.E."/>
            <person name="De Carvalho A.C."/>
            <person name="Riley R."/>
            <person name="Lipzen A."/>
            <person name="He G."/>
            <person name="Yan M."/>
            <person name="Haridas S."/>
            <person name="Daum C."/>
            <person name="Yoshinaga Y."/>
            <person name="Ng V."/>
            <person name="Grigoriev I.V."/>
            <person name="Munk R."/>
            <person name="Nuraida L."/>
            <person name="Wijaya C.H."/>
            <person name="Morales P.-C."/>
            <person name="Keasling J.D."/>
        </authorList>
    </citation>
    <scope>NUCLEOTIDE SEQUENCE [LARGE SCALE GENOMIC DNA]</scope>
    <source>
        <strain evidence="5 6">FGSC 2613</strain>
    </source>
</reference>
<comment type="caution">
    <text evidence="5">The sequence shown here is derived from an EMBL/GenBank/DDBJ whole genome shotgun (WGS) entry which is preliminary data.</text>
</comment>
<dbReference type="InterPro" id="IPR027417">
    <property type="entry name" value="P-loop_NTPase"/>
</dbReference>
<accession>A0ABR3DKS1</accession>
<evidence type="ECO:0000256" key="3">
    <source>
        <dbReference type="SAM" id="MobiDB-lite"/>
    </source>
</evidence>
<dbReference type="EMBL" id="JAVLET010000002">
    <property type="protein sequence ID" value="KAL0473273.1"/>
    <property type="molecule type" value="Genomic_DNA"/>
</dbReference>
<dbReference type="Gene3D" id="3.40.50.300">
    <property type="entry name" value="P-loop containing nucleotide triphosphate hydrolases"/>
    <property type="match status" value="1"/>
</dbReference>
<feature type="repeat" description="ANK" evidence="2">
    <location>
        <begin position="1086"/>
        <end position="1118"/>
    </location>
</feature>